<comment type="caution">
    <text evidence="1">The sequence shown here is derived from an EMBL/GenBank/DDBJ whole genome shotgun (WGS) entry which is preliminary data.</text>
</comment>
<dbReference type="Proteomes" id="UP000598196">
    <property type="component" value="Unassembled WGS sequence"/>
</dbReference>
<organism evidence="1 2">
    <name type="scientific">Gemmobacter aquaticus</name>
    <dbReference type="NCBI Taxonomy" id="490185"/>
    <lineage>
        <taxon>Bacteria</taxon>
        <taxon>Pseudomonadati</taxon>
        <taxon>Pseudomonadota</taxon>
        <taxon>Alphaproteobacteria</taxon>
        <taxon>Rhodobacterales</taxon>
        <taxon>Paracoccaceae</taxon>
        <taxon>Gemmobacter</taxon>
    </lineage>
</organism>
<sequence>MPKLNLRSALRIKLPAGEVRQLKGDGFAWPEAGASAPPVGPAAWFTPADPIQVTPSSPPQFYKGTFAWSYRYAAGQLDAPPTLRMFYTGQGCTVFVNGHNDVSGRSVAASGYSWGWSPATFTFVGPDVHLLFPGGTNSFVFVFDTAGGLSGGATAQVWHNGVLVMQSTSAMPDFAMWNLFFMGDENGVNQIPGETQGYWWSNDTVVDPATVFAELFDGANGMLDLVDTTIGGVMPDAVQIGP</sequence>
<evidence type="ECO:0000313" key="2">
    <source>
        <dbReference type="Proteomes" id="UP000598196"/>
    </source>
</evidence>
<evidence type="ECO:0000313" key="1">
    <source>
        <dbReference type="EMBL" id="GGO26570.1"/>
    </source>
</evidence>
<dbReference type="EMBL" id="BMLP01000001">
    <property type="protein sequence ID" value="GGO26570.1"/>
    <property type="molecule type" value="Genomic_DNA"/>
</dbReference>
<name>A0A917YJ46_9RHOB</name>
<gene>
    <name evidence="1" type="ORF">GCM10010991_07400</name>
</gene>
<proteinExistence type="predicted"/>
<accession>A0A917YJ46</accession>
<dbReference type="RefSeq" id="WP_146285491.1">
    <property type="nucleotide sequence ID" value="NZ_BMLP01000001.1"/>
</dbReference>
<dbReference type="AlphaFoldDB" id="A0A917YJ46"/>
<keyword evidence="2" id="KW-1185">Reference proteome</keyword>
<reference evidence="1 2" key="1">
    <citation type="journal article" date="2014" name="Int. J. Syst. Evol. Microbiol.">
        <title>Complete genome sequence of Corynebacterium casei LMG S-19264T (=DSM 44701T), isolated from a smear-ripened cheese.</title>
        <authorList>
            <consortium name="US DOE Joint Genome Institute (JGI-PGF)"/>
            <person name="Walter F."/>
            <person name="Albersmeier A."/>
            <person name="Kalinowski J."/>
            <person name="Ruckert C."/>
        </authorList>
    </citation>
    <scope>NUCLEOTIDE SEQUENCE [LARGE SCALE GENOMIC DNA]</scope>
    <source>
        <strain evidence="1 2">CGMCC 1.7029</strain>
    </source>
</reference>
<protein>
    <submittedName>
        <fullName evidence="1">Uncharacterized protein</fullName>
    </submittedName>
</protein>